<reference evidence="1" key="1">
    <citation type="submission" date="2014-11" db="EMBL/GenBank/DDBJ databases">
        <authorList>
            <person name="Amaro Gonzalez C."/>
        </authorList>
    </citation>
    <scope>NUCLEOTIDE SEQUENCE</scope>
</reference>
<dbReference type="EMBL" id="GBXM01101060">
    <property type="protein sequence ID" value="JAH07517.1"/>
    <property type="molecule type" value="Transcribed_RNA"/>
</dbReference>
<reference evidence="1" key="2">
    <citation type="journal article" date="2015" name="Fish Shellfish Immunol.">
        <title>Early steps in the European eel (Anguilla anguilla)-Vibrio vulnificus interaction in the gills: Role of the RtxA13 toxin.</title>
        <authorList>
            <person name="Callol A."/>
            <person name="Pajuelo D."/>
            <person name="Ebbesson L."/>
            <person name="Teles M."/>
            <person name="MacKenzie S."/>
            <person name="Amaro C."/>
        </authorList>
    </citation>
    <scope>NUCLEOTIDE SEQUENCE</scope>
</reference>
<proteinExistence type="predicted"/>
<protein>
    <submittedName>
        <fullName evidence="1">Uncharacterized protein</fullName>
    </submittedName>
</protein>
<sequence length="28" mass="3255">MAIVCCLPFVFCKHGLILNPQKHEEKKQ</sequence>
<organism evidence="1">
    <name type="scientific">Anguilla anguilla</name>
    <name type="common">European freshwater eel</name>
    <name type="synonym">Muraena anguilla</name>
    <dbReference type="NCBI Taxonomy" id="7936"/>
    <lineage>
        <taxon>Eukaryota</taxon>
        <taxon>Metazoa</taxon>
        <taxon>Chordata</taxon>
        <taxon>Craniata</taxon>
        <taxon>Vertebrata</taxon>
        <taxon>Euteleostomi</taxon>
        <taxon>Actinopterygii</taxon>
        <taxon>Neopterygii</taxon>
        <taxon>Teleostei</taxon>
        <taxon>Anguilliformes</taxon>
        <taxon>Anguillidae</taxon>
        <taxon>Anguilla</taxon>
    </lineage>
</organism>
<accession>A0A0E9PTA6</accession>
<name>A0A0E9PTA6_ANGAN</name>
<dbReference type="AlphaFoldDB" id="A0A0E9PTA6"/>
<evidence type="ECO:0000313" key="1">
    <source>
        <dbReference type="EMBL" id="JAH07517.1"/>
    </source>
</evidence>